<evidence type="ECO:0000256" key="2">
    <source>
        <dbReference type="ARBA" id="ARBA00004613"/>
    </source>
</evidence>
<dbReference type="InterPro" id="IPR013783">
    <property type="entry name" value="Ig-like_fold"/>
</dbReference>
<keyword evidence="4" id="KW-0964">Secreted</keyword>
<dbReference type="PANTHER" id="PTHR33478:SF1">
    <property type="entry name" value="EXTRACELLULAR METALLOPROTEINASE MEP"/>
    <property type="match status" value="1"/>
</dbReference>
<feature type="region of interest" description="Disordered" evidence="11">
    <location>
        <begin position="1266"/>
        <end position="1310"/>
    </location>
</feature>
<dbReference type="Gene3D" id="1.10.390.10">
    <property type="entry name" value="Neutral Protease Domain 2"/>
    <property type="match status" value="1"/>
</dbReference>
<evidence type="ECO:0000256" key="10">
    <source>
        <dbReference type="ARBA" id="ARBA00023145"/>
    </source>
</evidence>
<sequence length="1329" mass="142905">MAKSPVRGVTTVVSLMLFAGCAVEPLTDATGPLRSATGNGTTPGASVSILSRDEARGVPTVVWVEPGAEAAAPIHGTPEAAAWGYLERHASLYGLTPEDLGAVYVHRVHDVGRGGISVLFRQRVAGLEVLRGELKVLMTRRLELVGFTGNLHGGVEAAQSQSLTSDDGQGFRYAPASAVLRALEDLYGVSLSSTVREVSQLHARRQRFDLAPGEVDTPSAISLVTPASLTRVYHSVAGRLVPAYVMDVLAERPGDPRPRGYEYVVDANDGRVLERRNRISSEVFSYRVWAEPDGTPGDSPLVDLSPHDTGLPQTPERGFSQPIQVQVEGLTHPDGTVDPWLAPNATLTSGNNVWAYADHQDPDGYSEGSDIQASVTPGTREFSAEYQPGLEPLEPQSQTVASIVQLFYTTNWLHDDYYPAGFDEAAGNAQVDNRGRGGVGGDVLLAEAQNQGRDPEARNNAFAYVPADGQSPKLELFLWQTREERGLTVPGQPRYTTGGAEFGLRRFERTGRLVLAEDGAEPRLDGCDAIENDVTGAIVLVERGNCNYEVKAVNAEAAGAAGLIVINHTPGAPAPDMRDVDPALHTDLPTLSITFEDGEALKTLLASTAVSGTMDRAPIVERDGALDNTIVAHEWGHVLFHRLVGCDTPQCRALSEGWSDFIALHMMVRDGDDLQGSYAVGSYAAQLLGQSPYYGVRRVPYSRDSRRNALKLGHIANSASLPTHPWRDNGIENAESHNAGEVWASMLLEGYFALLDATKGAQPRIPSFEAARRRMADYVVHAMVQTPDNPTFTEQRDALLMVAGARDKEDMRALAEAFVRRGAGSCAVAPPRASVEFEDVEESTALQAHLRIVSARMELVRTCDDDSVLDASESALLTITLKNDSPVALTDVDVQVRSPEKALLFPRGATREVDGLAPFQSIDLSIPVELDAALAQSPSAAYEVVVTSPQACEPTVTWARTARFNYDLGPSRTDRVEGHATTWTPVVLGGTADQAWRIVDSPLDSGERLWFAKDGYDFADTVLQTPALEIPEGGRFVLRFEHRHAFAYWRDPVNPSIVRYWNGGVIELTRDGGASWEDVQSLVATGYNGVLDNETGNRLEDRAAFVAESPGWPERLTPVTLDFGTQLGGATVKLRFRMGSAWVFQAHGWELDNITVEGTRAAPFLEVIPQARTCALLAHAGEEQTVFSGQEVTLDGSRSDDPLDAALSYAWSQVAGPAVVLSQGTTAHPHFTAPLVDAETVLEFELALSVPHQSRAARVKVRVLPPVTQPDAGTPDAGPPPPDAGGPDGGIVEPPQRPGTHSCASTGGGVSLGLVGALMLLAARRRRPD</sequence>
<dbReference type="PROSITE" id="PS51257">
    <property type="entry name" value="PROKAR_LIPOPROTEIN"/>
    <property type="match status" value="1"/>
</dbReference>
<keyword evidence="5" id="KW-0645">Protease</keyword>
<comment type="cofactor">
    <cofactor evidence="1">
        <name>Zn(2+)</name>
        <dbReference type="ChEBI" id="CHEBI:29105"/>
    </cofactor>
</comment>
<keyword evidence="6" id="KW-0479">Metal-binding</keyword>
<dbReference type="Proteomes" id="UP000321514">
    <property type="component" value="Unassembled WGS sequence"/>
</dbReference>
<dbReference type="Gene3D" id="2.60.40.10">
    <property type="entry name" value="Immunoglobulins"/>
    <property type="match status" value="1"/>
</dbReference>
<dbReference type="InterPro" id="IPR046450">
    <property type="entry name" value="PA_dom_sf"/>
</dbReference>
<keyword evidence="7" id="KW-0378">Hydrolase</keyword>
<dbReference type="GO" id="GO:0005615">
    <property type="term" value="C:extracellular space"/>
    <property type="evidence" value="ECO:0007669"/>
    <property type="project" value="InterPro"/>
</dbReference>
<dbReference type="GO" id="GO:0008270">
    <property type="term" value="F:zinc ion binding"/>
    <property type="evidence" value="ECO:0007669"/>
    <property type="project" value="InterPro"/>
</dbReference>
<keyword evidence="9" id="KW-0482">Metalloprotease</keyword>
<comment type="similarity">
    <text evidence="3">Belongs to the peptidase M36 family.</text>
</comment>
<proteinExistence type="inferred from homology"/>
<dbReference type="STRING" id="1334629.MFUL124B02_33865"/>
<evidence type="ECO:0000256" key="9">
    <source>
        <dbReference type="ARBA" id="ARBA00023049"/>
    </source>
</evidence>
<dbReference type="GO" id="GO:0006508">
    <property type="term" value="P:proteolysis"/>
    <property type="evidence" value="ECO:0007669"/>
    <property type="project" value="UniProtKB-KW"/>
</dbReference>
<evidence type="ECO:0000256" key="3">
    <source>
        <dbReference type="ARBA" id="ARBA00006006"/>
    </source>
</evidence>
<dbReference type="Gene3D" id="2.60.120.260">
    <property type="entry name" value="Galactose-binding domain-like"/>
    <property type="match status" value="1"/>
</dbReference>
<gene>
    <name evidence="13" type="ORF">MFU01_14070</name>
</gene>
<reference evidence="13 14" key="1">
    <citation type="submission" date="2019-07" db="EMBL/GenBank/DDBJ databases">
        <title>Whole genome shotgun sequence of Myxococcus fulvus NBRC 100333.</title>
        <authorList>
            <person name="Hosoyama A."/>
            <person name="Uohara A."/>
            <person name="Ohji S."/>
            <person name="Ichikawa N."/>
        </authorList>
    </citation>
    <scope>NUCLEOTIDE SEQUENCE [LARGE SCALE GENOMIC DNA]</scope>
    <source>
        <strain evidence="13 14">NBRC 100333</strain>
    </source>
</reference>
<dbReference type="Pfam" id="PF02128">
    <property type="entry name" value="Peptidase_M36"/>
    <property type="match status" value="1"/>
</dbReference>
<evidence type="ECO:0000256" key="8">
    <source>
        <dbReference type="ARBA" id="ARBA00022833"/>
    </source>
</evidence>
<dbReference type="InterPro" id="IPR027268">
    <property type="entry name" value="Peptidase_M4/M1_CTD_sf"/>
</dbReference>
<dbReference type="EMBL" id="BJXR01000015">
    <property type="protein sequence ID" value="GEN06370.1"/>
    <property type="molecule type" value="Genomic_DNA"/>
</dbReference>
<name>A0A511SWT0_MYXFU</name>
<evidence type="ECO:0000256" key="5">
    <source>
        <dbReference type="ARBA" id="ARBA00022670"/>
    </source>
</evidence>
<comment type="caution">
    <text evidence="13">The sequence shown here is derived from an EMBL/GenBank/DDBJ whole genome shotgun (WGS) entry which is preliminary data.</text>
</comment>
<dbReference type="Pfam" id="PF02225">
    <property type="entry name" value="PA"/>
    <property type="match status" value="1"/>
</dbReference>
<evidence type="ECO:0000313" key="14">
    <source>
        <dbReference type="Proteomes" id="UP000321514"/>
    </source>
</evidence>
<dbReference type="InterPro" id="IPR050371">
    <property type="entry name" value="Fungal_virulence_M36"/>
</dbReference>
<evidence type="ECO:0000256" key="7">
    <source>
        <dbReference type="ARBA" id="ARBA00022801"/>
    </source>
</evidence>
<dbReference type="Gene3D" id="3.50.30.30">
    <property type="match status" value="1"/>
</dbReference>
<dbReference type="InterPro" id="IPR001842">
    <property type="entry name" value="Peptidase_M36"/>
</dbReference>
<keyword evidence="8" id="KW-0862">Zinc</keyword>
<dbReference type="SUPFAM" id="SSF52025">
    <property type="entry name" value="PA domain"/>
    <property type="match status" value="1"/>
</dbReference>
<dbReference type="Pfam" id="PF22352">
    <property type="entry name" value="K319L-like_PKD"/>
    <property type="match status" value="1"/>
</dbReference>
<dbReference type="PANTHER" id="PTHR33478">
    <property type="entry name" value="EXTRACELLULAR METALLOPROTEINASE MEP"/>
    <property type="match status" value="1"/>
</dbReference>
<protein>
    <recommendedName>
        <fullName evidence="12">PA domain-containing protein</fullName>
    </recommendedName>
</protein>
<evidence type="ECO:0000256" key="1">
    <source>
        <dbReference type="ARBA" id="ARBA00001947"/>
    </source>
</evidence>
<dbReference type="InterPro" id="IPR003137">
    <property type="entry name" value="PA_domain"/>
</dbReference>
<evidence type="ECO:0000256" key="6">
    <source>
        <dbReference type="ARBA" id="ARBA00022723"/>
    </source>
</evidence>
<dbReference type="Gene3D" id="3.10.170.10">
    <property type="match status" value="1"/>
</dbReference>
<evidence type="ECO:0000313" key="13">
    <source>
        <dbReference type="EMBL" id="GEN06370.1"/>
    </source>
</evidence>
<organism evidence="13 14">
    <name type="scientific">Myxococcus fulvus</name>
    <dbReference type="NCBI Taxonomy" id="33"/>
    <lineage>
        <taxon>Bacteria</taxon>
        <taxon>Pseudomonadati</taxon>
        <taxon>Myxococcota</taxon>
        <taxon>Myxococcia</taxon>
        <taxon>Myxococcales</taxon>
        <taxon>Cystobacterineae</taxon>
        <taxon>Myxococcaceae</taxon>
        <taxon>Myxococcus</taxon>
    </lineage>
</organism>
<comment type="subcellular location">
    <subcellularLocation>
        <location evidence="2">Secreted</location>
    </subcellularLocation>
</comment>
<evidence type="ECO:0000256" key="4">
    <source>
        <dbReference type="ARBA" id="ARBA00022525"/>
    </source>
</evidence>
<keyword evidence="10" id="KW-0865">Zymogen</keyword>
<feature type="domain" description="PA" evidence="12">
    <location>
        <begin position="510"/>
        <end position="601"/>
    </location>
</feature>
<accession>A0A511SWT0</accession>
<dbReference type="SUPFAM" id="SSF55486">
    <property type="entry name" value="Metalloproteases ('zincins'), catalytic domain"/>
    <property type="match status" value="1"/>
</dbReference>
<evidence type="ECO:0000259" key="12">
    <source>
        <dbReference type="Pfam" id="PF02225"/>
    </source>
</evidence>
<evidence type="ECO:0000256" key="11">
    <source>
        <dbReference type="SAM" id="MobiDB-lite"/>
    </source>
</evidence>
<dbReference type="CDD" id="cd04818">
    <property type="entry name" value="PA_subtilisin_1"/>
    <property type="match status" value="1"/>
</dbReference>
<dbReference type="GO" id="GO:0004222">
    <property type="term" value="F:metalloendopeptidase activity"/>
    <property type="evidence" value="ECO:0007669"/>
    <property type="project" value="InterPro"/>
</dbReference>